<name>A0AAD6ZWU5_9AGAR</name>
<feature type="chain" id="PRO_5042144781" description="DUF5648 domain-containing protein" evidence="1">
    <location>
        <begin position="21"/>
        <end position="189"/>
    </location>
</feature>
<dbReference type="EMBL" id="JARIHO010000024">
    <property type="protein sequence ID" value="KAJ7343075.1"/>
    <property type="molecule type" value="Genomic_DNA"/>
</dbReference>
<accession>A0AAD6ZWU5</accession>
<sequence>MKYLLPAILVLSTTVCFTSATLSSEPAPAEARSAKTCGDPTTALPLYRMFQATVPARAYEIDASIITANIAKSGWALETVSAMAFASQKESTVPFYHLTNSALRANFWTINTTERDTAVRAGYTVGADLTYIYPTQICGSVPFYRASGSANRDNVYTTSEAEYLQFVGQGFLDMGVAGYVLPFNAIQCA</sequence>
<evidence type="ECO:0000256" key="1">
    <source>
        <dbReference type="SAM" id="SignalP"/>
    </source>
</evidence>
<protein>
    <recommendedName>
        <fullName evidence="2">DUF5648 domain-containing protein</fullName>
    </recommendedName>
</protein>
<evidence type="ECO:0000313" key="3">
    <source>
        <dbReference type="EMBL" id="KAJ7343075.1"/>
    </source>
</evidence>
<comment type="caution">
    <text evidence="3">The sequence shown here is derived from an EMBL/GenBank/DDBJ whole genome shotgun (WGS) entry which is preliminary data.</text>
</comment>
<organism evidence="3 4">
    <name type="scientific">Mycena albidolilacea</name>
    <dbReference type="NCBI Taxonomy" id="1033008"/>
    <lineage>
        <taxon>Eukaryota</taxon>
        <taxon>Fungi</taxon>
        <taxon>Dikarya</taxon>
        <taxon>Basidiomycota</taxon>
        <taxon>Agaricomycotina</taxon>
        <taxon>Agaricomycetes</taxon>
        <taxon>Agaricomycetidae</taxon>
        <taxon>Agaricales</taxon>
        <taxon>Marasmiineae</taxon>
        <taxon>Mycenaceae</taxon>
        <taxon>Mycena</taxon>
    </lineage>
</organism>
<proteinExistence type="predicted"/>
<dbReference type="Proteomes" id="UP001218218">
    <property type="component" value="Unassembled WGS sequence"/>
</dbReference>
<dbReference type="Pfam" id="PF18885">
    <property type="entry name" value="DUF5648"/>
    <property type="match status" value="1"/>
</dbReference>
<gene>
    <name evidence="3" type="ORF">DFH08DRAFT_874053</name>
</gene>
<evidence type="ECO:0000313" key="4">
    <source>
        <dbReference type="Proteomes" id="UP001218218"/>
    </source>
</evidence>
<feature type="signal peptide" evidence="1">
    <location>
        <begin position="1"/>
        <end position="20"/>
    </location>
</feature>
<feature type="domain" description="DUF5648" evidence="2">
    <location>
        <begin position="45"/>
        <end position="181"/>
    </location>
</feature>
<dbReference type="InterPro" id="IPR043708">
    <property type="entry name" value="DUF5648"/>
</dbReference>
<reference evidence="3" key="1">
    <citation type="submission" date="2023-03" db="EMBL/GenBank/DDBJ databases">
        <title>Massive genome expansion in bonnet fungi (Mycena s.s.) driven by repeated elements and novel gene families across ecological guilds.</title>
        <authorList>
            <consortium name="Lawrence Berkeley National Laboratory"/>
            <person name="Harder C.B."/>
            <person name="Miyauchi S."/>
            <person name="Viragh M."/>
            <person name="Kuo A."/>
            <person name="Thoen E."/>
            <person name="Andreopoulos B."/>
            <person name="Lu D."/>
            <person name="Skrede I."/>
            <person name="Drula E."/>
            <person name="Henrissat B."/>
            <person name="Morin E."/>
            <person name="Kohler A."/>
            <person name="Barry K."/>
            <person name="LaButti K."/>
            <person name="Morin E."/>
            <person name="Salamov A."/>
            <person name="Lipzen A."/>
            <person name="Mereny Z."/>
            <person name="Hegedus B."/>
            <person name="Baldrian P."/>
            <person name="Stursova M."/>
            <person name="Weitz H."/>
            <person name="Taylor A."/>
            <person name="Grigoriev I.V."/>
            <person name="Nagy L.G."/>
            <person name="Martin F."/>
            <person name="Kauserud H."/>
        </authorList>
    </citation>
    <scope>NUCLEOTIDE SEQUENCE</scope>
    <source>
        <strain evidence="3">CBHHK002</strain>
    </source>
</reference>
<keyword evidence="1" id="KW-0732">Signal</keyword>
<keyword evidence="4" id="KW-1185">Reference proteome</keyword>
<evidence type="ECO:0000259" key="2">
    <source>
        <dbReference type="Pfam" id="PF18885"/>
    </source>
</evidence>
<dbReference type="AlphaFoldDB" id="A0AAD6ZWU5"/>